<protein>
    <submittedName>
        <fullName evidence="14">Outer membrane cobalamin receptor protein</fullName>
    </submittedName>
</protein>
<keyword evidence="8 14" id="KW-0675">Receptor</keyword>
<evidence type="ECO:0000256" key="4">
    <source>
        <dbReference type="ARBA" id="ARBA00022692"/>
    </source>
</evidence>
<evidence type="ECO:0000256" key="7">
    <source>
        <dbReference type="ARBA" id="ARBA00023136"/>
    </source>
</evidence>
<organism evidence="14 15">
    <name type="scientific">Prevotella denticola</name>
    <dbReference type="NCBI Taxonomy" id="28129"/>
    <lineage>
        <taxon>Bacteria</taxon>
        <taxon>Pseudomonadati</taxon>
        <taxon>Bacteroidota</taxon>
        <taxon>Bacteroidia</taxon>
        <taxon>Bacteroidales</taxon>
        <taxon>Prevotellaceae</taxon>
        <taxon>Prevotella</taxon>
    </lineage>
</organism>
<comment type="subcellular location">
    <subcellularLocation>
        <location evidence="1">Cell outer membrane</location>
        <topology evidence="1">Multi-pass membrane protein</topology>
    </subcellularLocation>
</comment>
<dbReference type="PANTHER" id="PTHR30069">
    <property type="entry name" value="TONB-DEPENDENT OUTER MEMBRANE RECEPTOR"/>
    <property type="match status" value="1"/>
</dbReference>
<evidence type="ECO:0000259" key="12">
    <source>
        <dbReference type="Pfam" id="PF00593"/>
    </source>
</evidence>
<evidence type="ECO:0000259" key="13">
    <source>
        <dbReference type="Pfam" id="PF07715"/>
    </source>
</evidence>
<dbReference type="GO" id="GO:0044718">
    <property type="term" value="P:siderophore transmembrane transport"/>
    <property type="evidence" value="ECO:0007669"/>
    <property type="project" value="TreeGrafter"/>
</dbReference>
<feature type="domain" description="TonB-dependent receptor-like beta-barrel" evidence="12">
    <location>
        <begin position="357"/>
        <end position="888"/>
    </location>
</feature>
<evidence type="ECO:0000256" key="5">
    <source>
        <dbReference type="ARBA" id="ARBA00022729"/>
    </source>
</evidence>
<keyword evidence="2" id="KW-0813">Transport</keyword>
<dbReference type="RefSeq" id="WP_025067516.1">
    <property type="nucleotide sequence ID" value="NZ_UGTM01000002.1"/>
</dbReference>
<evidence type="ECO:0000256" key="10">
    <source>
        <dbReference type="RuleBase" id="RU003357"/>
    </source>
</evidence>
<dbReference type="PANTHER" id="PTHR30069:SF29">
    <property type="entry name" value="HEMOGLOBIN AND HEMOGLOBIN-HAPTOGLOBIN-BINDING PROTEIN 1-RELATED"/>
    <property type="match status" value="1"/>
</dbReference>
<dbReference type="Gene3D" id="2.60.40.1120">
    <property type="entry name" value="Carboxypeptidase-like, regulatory domain"/>
    <property type="match status" value="1"/>
</dbReference>
<accession>A0A379EDY4</accession>
<evidence type="ECO:0000313" key="14">
    <source>
        <dbReference type="EMBL" id="SUB94617.1"/>
    </source>
</evidence>
<evidence type="ECO:0000256" key="3">
    <source>
        <dbReference type="ARBA" id="ARBA00022452"/>
    </source>
</evidence>
<evidence type="ECO:0000256" key="2">
    <source>
        <dbReference type="ARBA" id="ARBA00022448"/>
    </source>
</evidence>
<feature type="domain" description="TonB-dependent receptor plug" evidence="13">
    <location>
        <begin position="127"/>
        <end position="252"/>
    </location>
</feature>
<evidence type="ECO:0000256" key="11">
    <source>
        <dbReference type="SAM" id="SignalP"/>
    </source>
</evidence>
<feature type="chain" id="PRO_5016606663" evidence="11">
    <location>
        <begin position="21"/>
        <end position="922"/>
    </location>
</feature>
<keyword evidence="3" id="KW-1134">Transmembrane beta strand</keyword>
<dbReference type="InterPro" id="IPR037066">
    <property type="entry name" value="Plug_dom_sf"/>
</dbReference>
<dbReference type="Pfam" id="PF13715">
    <property type="entry name" value="CarbopepD_reg_2"/>
    <property type="match status" value="1"/>
</dbReference>
<dbReference type="InterPro" id="IPR000531">
    <property type="entry name" value="Beta-barrel_TonB"/>
</dbReference>
<sequence length="922" mass="103943">MAKSIYVVILFLVTTLAAHAQHDGDRAARLLQGTVTASDAAQEVAGATIRVYRQKKLLGGTVSDAAGHFIMKGLPPGVLQLRVTAVGYQPVDTVLQLQETGSVRIYMQAQKQAMNEVVVTAAEKKGMTSTTIIGQTAMEHLQPSSFADLLALLPGGMTKPPSLGSANVITLREAGSPSSQYATSSLGTKFVIDGQAIGTDANMQYIAGTFQGDADNSRNHTSYGVDMREIPTDNIEKVEIIRGIPSVKYGELTSGLISITRKHTQSPLQLRLKADEYGKLVSLGKGFLLSGKWNLNVDGGLLDARKEPRNRFETYRRLTFSARLQRKWDLGRHYVLEWNGATDYALNIDNVKTDPEIQIHKDDRYRSSYLKMGLNQQLMFRRMEQTGFRSALLTYAASIAFDRIHQTEAVALQRDYAVPLAYESGEYDGLFLPFQYVCDYRVEGIPFYSTVRGETEWAARTASMRHRITAGAEFQLNKNYGRGQIFDITRPLHASTARRPRSYKEIPATDILSFYAEDNATMPVGRHRLTLMGGIRTTQLLNIPGYYAIHGRIFTDTRINAQWDFPQFAGFRCYVSGGFGMMTKMPTILDLYPDYIYKDITELNYWDIRPEYKRIHIRTYKLNPVNPDLQPARNRKWEIRMGVDRGAHHFNLTYFQEDMKDGFRSTTTIRPFTYRKYATSAIDPSKLTGPPALDALPSVTDTILDGYGTTENGSRIKKRGIEFQYSSPRIPVIQTRITVNGAWFRTVYENSIPLFRAAPNVVVGGVAVVDRYAGYYLNTDRYDRQIFTSNFIFDSYIDRLGLILSATSECFWMSSTKRPPTSSVPMGYMDITGAVHPYTEADKNDPYLRWLVLSGTAGQDMSNRERSYMLVNFKATKKFGKHLSLSFFADRVLYIAPDYEVNGFTVRRTFSPYFGMEMGLKI</sequence>
<evidence type="ECO:0000256" key="1">
    <source>
        <dbReference type="ARBA" id="ARBA00004571"/>
    </source>
</evidence>
<evidence type="ECO:0000256" key="9">
    <source>
        <dbReference type="ARBA" id="ARBA00023237"/>
    </source>
</evidence>
<dbReference type="Gene3D" id="2.40.170.20">
    <property type="entry name" value="TonB-dependent receptor, beta-barrel domain"/>
    <property type="match status" value="1"/>
</dbReference>
<dbReference type="SUPFAM" id="SSF56935">
    <property type="entry name" value="Porins"/>
    <property type="match status" value="1"/>
</dbReference>
<gene>
    <name evidence="14" type="ORF">NCTC13067_02490</name>
</gene>
<keyword evidence="5 11" id="KW-0732">Signal</keyword>
<reference evidence="14 15" key="1">
    <citation type="submission" date="2018-06" db="EMBL/GenBank/DDBJ databases">
        <authorList>
            <consortium name="Pathogen Informatics"/>
            <person name="Doyle S."/>
        </authorList>
    </citation>
    <scope>NUCLEOTIDE SEQUENCE [LARGE SCALE GENOMIC DNA]</scope>
    <source>
        <strain evidence="14 15">NCTC13067</strain>
    </source>
</reference>
<dbReference type="InterPro" id="IPR036942">
    <property type="entry name" value="Beta-barrel_TonB_sf"/>
</dbReference>
<keyword evidence="7 10" id="KW-0472">Membrane</keyword>
<dbReference type="GO" id="GO:0009279">
    <property type="term" value="C:cell outer membrane"/>
    <property type="evidence" value="ECO:0007669"/>
    <property type="project" value="UniProtKB-SubCell"/>
</dbReference>
<keyword evidence="4" id="KW-0812">Transmembrane</keyword>
<comment type="similarity">
    <text evidence="10">Belongs to the TonB-dependent receptor family.</text>
</comment>
<dbReference type="EMBL" id="UGTM01000002">
    <property type="protein sequence ID" value="SUB94617.1"/>
    <property type="molecule type" value="Genomic_DNA"/>
</dbReference>
<evidence type="ECO:0000256" key="8">
    <source>
        <dbReference type="ARBA" id="ARBA00023170"/>
    </source>
</evidence>
<dbReference type="Pfam" id="PF07715">
    <property type="entry name" value="Plug"/>
    <property type="match status" value="1"/>
</dbReference>
<dbReference type="InterPro" id="IPR012910">
    <property type="entry name" value="Plug_dom"/>
</dbReference>
<dbReference type="Pfam" id="PF00593">
    <property type="entry name" value="TonB_dep_Rec_b-barrel"/>
    <property type="match status" value="1"/>
</dbReference>
<dbReference type="InterPro" id="IPR039426">
    <property type="entry name" value="TonB-dep_rcpt-like"/>
</dbReference>
<proteinExistence type="inferred from homology"/>
<dbReference type="Gene3D" id="2.170.130.10">
    <property type="entry name" value="TonB-dependent receptor, plug domain"/>
    <property type="match status" value="1"/>
</dbReference>
<dbReference type="SUPFAM" id="SSF49464">
    <property type="entry name" value="Carboxypeptidase regulatory domain-like"/>
    <property type="match status" value="1"/>
</dbReference>
<keyword evidence="9" id="KW-0998">Cell outer membrane</keyword>
<dbReference type="GO" id="GO:0015344">
    <property type="term" value="F:siderophore uptake transmembrane transporter activity"/>
    <property type="evidence" value="ECO:0007669"/>
    <property type="project" value="TreeGrafter"/>
</dbReference>
<keyword evidence="6 10" id="KW-0798">TonB box</keyword>
<dbReference type="Proteomes" id="UP000255469">
    <property type="component" value="Unassembled WGS sequence"/>
</dbReference>
<evidence type="ECO:0000256" key="6">
    <source>
        <dbReference type="ARBA" id="ARBA00023077"/>
    </source>
</evidence>
<evidence type="ECO:0000313" key="15">
    <source>
        <dbReference type="Proteomes" id="UP000255469"/>
    </source>
</evidence>
<name>A0A379EDY4_9BACT</name>
<dbReference type="AlphaFoldDB" id="A0A379EDY4"/>
<dbReference type="InterPro" id="IPR008969">
    <property type="entry name" value="CarboxyPept-like_regulatory"/>
</dbReference>
<feature type="signal peptide" evidence="11">
    <location>
        <begin position="1"/>
        <end position="20"/>
    </location>
</feature>